<feature type="domain" description="WSC" evidence="3">
    <location>
        <begin position="699"/>
        <end position="793"/>
    </location>
</feature>
<feature type="signal peptide" evidence="2">
    <location>
        <begin position="1"/>
        <end position="20"/>
    </location>
</feature>
<feature type="domain" description="WSC" evidence="3">
    <location>
        <begin position="593"/>
        <end position="685"/>
    </location>
</feature>
<dbReference type="InterPro" id="IPR018535">
    <property type="entry name" value="DUF1996"/>
</dbReference>
<feature type="domain" description="WSC" evidence="3">
    <location>
        <begin position="1007"/>
        <end position="1095"/>
    </location>
</feature>
<dbReference type="SMART" id="SM00321">
    <property type="entry name" value="WSC"/>
    <property type="match status" value="11"/>
</dbReference>
<name>A0A1B9GTT1_9TREE</name>
<evidence type="ECO:0000313" key="5">
    <source>
        <dbReference type="Proteomes" id="UP000092666"/>
    </source>
</evidence>
<reference evidence="5" key="2">
    <citation type="submission" date="2013-12" db="EMBL/GenBank/DDBJ databases">
        <title>Evolution of pathogenesis and genome organization in the Tremellales.</title>
        <authorList>
            <person name="Cuomo C."/>
            <person name="Litvintseva A."/>
            <person name="Heitman J."/>
            <person name="Chen Y."/>
            <person name="Sun S."/>
            <person name="Springer D."/>
            <person name="Dromer F."/>
            <person name="Young S."/>
            <person name="Zeng Q."/>
            <person name="Chapman S."/>
            <person name="Gujja S."/>
            <person name="Saif S."/>
            <person name="Birren B."/>
        </authorList>
    </citation>
    <scope>NUCLEOTIDE SEQUENCE [LARGE SCALE GENOMIC DNA]</scope>
    <source>
        <strain evidence="5">BCC8398</strain>
    </source>
</reference>
<feature type="domain" description="WSC" evidence="3">
    <location>
        <begin position="1316"/>
        <end position="1407"/>
    </location>
</feature>
<dbReference type="EMBL" id="KV700125">
    <property type="protein sequence ID" value="OCF34474.1"/>
    <property type="molecule type" value="Genomic_DNA"/>
</dbReference>
<dbReference type="Pfam" id="PF01822">
    <property type="entry name" value="WSC"/>
    <property type="match status" value="11"/>
</dbReference>
<feature type="domain" description="WSC" evidence="3">
    <location>
        <begin position="483"/>
        <end position="581"/>
    </location>
</feature>
<evidence type="ECO:0000313" key="4">
    <source>
        <dbReference type="EMBL" id="OCF34474.1"/>
    </source>
</evidence>
<feature type="compositionally biased region" description="Polar residues" evidence="1">
    <location>
        <begin position="1538"/>
        <end position="1547"/>
    </location>
</feature>
<accession>A0A1B9GTT1</accession>
<organism evidence="4 5">
    <name type="scientific">Kwoniella heveanensis BCC8398</name>
    <dbReference type="NCBI Taxonomy" id="1296120"/>
    <lineage>
        <taxon>Eukaryota</taxon>
        <taxon>Fungi</taxon>
        <taxon>Dikarya</taxon>
        <taxon>Basidiomycota</taxon>
        <taxon>Agaricomycotina</taxon>
        <taxon>Tremellomycetes</taxon>
        <taxon>Tremellales</taxon>
        <taxon>Cryptococcaceae</taxon>
        <taxon>Kwoniella</taxon>
    </lineage>
</organism>
<protein>
    <recommendedName>
        <fullName evidence="3">WSC domain-containing protein</fullName>
    </recommendedName>
</protein>
<dbReference type="Pfam" id="PF09362">
    <property type="entry name" value="DUF1996"/>
    <property type="match status" value="1"/>
</dbReference>
<sequence>MLSRLFYLFALLATAVFVSAQGDDAWHLDYIYVIGNEELDPIVSPNQQASHMHKIIGGSRMAAFYNTDYYSAASCSSCRNQADKSNYWMPNLYVIDHDTNKYVPVPAHVRFYYFLARNSAKQPVTPFPKGLRILTGNPNNKSPTNVAQFTCQVKSDFTNSLLANNFNFARDCPWGMKTELFFPPCWDGVNLYKTDGSHMSYPDNGVRSGACPWSHPVRLPAIQLEYTWATSNYNPGQALAGNLAWANGDTTGYGVHGDFVEGWDQAALGAALNDSRCVNLGYSIAMTNCPAFDQYMDDNAAKNCQFERGQLTETFGNADNVPIPRLPGCNPEWGTDATKPGCSPAIAGLDVSKFTGTDGSYVARAADNKQFKLPTTPGWTNIACLKEVTSITGGVAYTDAKMTVESCTASCLAAGYNYAGMGQVGAWNCVCGTGIRSSASTVPGVCTTPCPGNSAQQCGGSYIFNIWYAPPGTQQNQTTLADGSHYVGCYNNPSTASNGLIGAATYSFQSNSMTTEVCLQACHNMKTNWALTTSAKWCYCGNDWKFGSGALVPASYCTVPCTGNSSQACGDYYRSSVYNITDADIEHSSVYHPAGWQGCYQDLSGRVGLTNNSWTSTAATPQMCIDGCSELGYKYAGVENGKQCFCGNVPQTTTRLPVSQCNTPCAGNSTGVCGGPSAMDLYTTTNAKVTVQSKAATKPEGYLGCFLDAGSNIAFPNYYSYNFAQMSVEVCKQSCLELGYSYAGVENGNQCRCGNTAPQTAQYVQSLTCTKNCTGNAAQTCGAGGYLEAYALSNATLSPIMPGSSSAAYVGCYENSNRGLTAYTYYDNTITVEKCRTTCSEFGYSLASVYLSKYCGCGNSWVGAAQKYASSYCQYYKCGGNSTEYCGGQTTAALYNTSDVTVTINKPDGWVGCWTDNSNSRTLQGYAYNASPMSSKACRIACANQGFAYAGTEFGSQCFCGNEIANGAKAPTSSCSTKCNGYANETCGGGGFMDLYNATGAVANNGVQGYLGCFTDDSSLNGASYTSDYMSIDTCNQWCFARNFAYAGVRNGNQCKCGNTSPSLATTTASCVNACSANSKQNCGTASTIATYDLAKTGIKSGDFVATSNSTGYVGCYSEGSTRMLPSYYFSQSGMTNDICISNCKALGYDLAGTEFGTQCYCADKLDATSGGYRRQETACSMACGGKDGICGNANVLSVWSTANATSAVRVLEGYKGCFAVGTFGNAAPLTYSTGTITTELCRRTCKNAGYSIAGLTNGNTCTCGNNPTYGATVAPVSCNAPCQGNTTQTCGGQFSKAWSIYDTTGAGAGVPAGYPANYVGCVVDGSPRVLPNYYINNGGMSSDACRKICVGAGYSNYGTEAGTQCFCGANKLAVPIIPDSQCNTKCPGAPTEMCGGGGRLSYYRVDNTTSVTPSASASVSASASASASASKSASSSAVVSSSSSKAASSSSAASSSASKAASSSSAAAVSSTSKAASSSAAAASSSTSKAASSSAAAASSSASKASSAAASSSSSKAASVSTSRIGGGAIATDGTAVETQSATEPVTASSTSAVQSSVTAPVTSSSTQAAASSAAPASSSSESPAPASSSAAASSSISSEAASSSAAASSSTTTQAAPSSAAASSSTTSSAPAPSGTALGCYKGSNTAFSSSIMVGHDNLTPAMCQIWCNANYYTYAGVSGGTTCGCSNTLTGLTSTAAADCSIPCSGNPQINCGGTGNSTYGVFQAQAAVRPAKRFDSNSESIRRPRNERDTQRRIVHAPRADANSKRRRGGLFSKW</sequence>
<dbReference type="PROSITE" id="PS51212">
    <property type="entry name" value="WSC"/>
    <property type="match status" value="11"/>
</dbReference>
<feature type="domain" description="WSC" evidence="3">
    <location>
        <begin position="907"/>
        <end position="999"/>
    </location>
</feature>
<evidence type="ECO:0000256" key="2">
    <source>
        <dbReference type="SAM" id="SignalP"/>
    </source>
</evidence>
<dbReference type="InterPro" id="IPR002889">
    <property type="entry name" value="WSC_carb-bd"/>
</dbReference>
<feature type="domain" description="WSC" evidence="3">
    <location>
        <begin position="1110"/>
        <end position="1203"/>
    </location>
</feature>
<feature type="chain" id="PRO_5008627330" description="WSC domain-containing protein" evidence="2">
    <location>
        <begin position="21"/>
        <end position="1779"/>
    </location>
</feature>
<feature type="domain" description="WSC" evidence="3">
    <location>
        <begin position="378"/>
        <end position="470"/>
    </location>
</feature>
<dbReference type="Proteomes" id="UP000092666">
    <property type="component" value="Unassembled WGS sequence"/>
</dbReference>
<keyword evidence="5" id="KW-1185">Reference proteome</keyword>
<dbReference type="STRING" id="1296120.A0A1B9GTT1"/>
<reference evidence="4 5" key="1">
    <citation type="submission" date="2013-07" db="EMBL/GenBank/DDBJ databases">
        <title>The Genome Sequence of Cryptococcus heveanensis BCC8398.</title>
        <authorList>
            <consortium name="The Broad Institute Genome Sequencing Platform"/>
            <person name="Cuomo C."/>
            <person name="Litvintseva A."/>
            <person name="Chen Y."/>
            <person name="Heitman J."/>
            <person name="Sun S."/>
            <person name="Springer D."/>
            <person name="Dromer F."/>
            <person name="Young S.K."/>
            <person name="Zeng Q."/>
            <person name="Gargeya S."/>
            <person name="Fitzgerald M."/>
            <person name="Abouelleil A."/>
            <person name="Alvarado L."/>
            <person name="Berlin A.M."/>
            <person name="Chapman S.B."/>
            <person name="Dewar J."/>
            <person name="Goldberg J."/>
            <person name="Griggs A."/>
            <person name="Gujja S."/>
            <person name="Hansen M."/>
            <person name="Howarth C."/>
            <person name="Imamovic A."/>
            <person name="Larimer J."/>
            <person name="McCowan C."/>
            <person name="Murphy C."/>
            <person name="Pearson M."/>
            <person name="Priest M."/>
            <person name="Roberts A."/>
            <person name="Saif S."/>
            <person name="Shea T."/>
            <person name="Sykes S."/>
            <person name="Wortman J."/>
            <person name="Nusbaum C."/>
            <person name="Birren B."/>
        </authorList>
    </citation>
    <scope>NUCLEOTIDE SEQUENCE [LARGE SCALE GENOMIC DNA]</scope>
    <source>
        <strain evidence="4 5">BCC8398</strain>
    </source>
</reference>
<keyword evidence="2" id="KW-0732">Signal</keyword>
<feature type="domain" description="WSC" evidence="3">
    <location>
        <begin position="806"/>
        <end position="898"/>
    </location>
</feature>
<feature type="domain" description="WSC" evidence="3">
    <location>
        <begin position="1212"/>
        <end position="1305"/>
    </location>
</feature>
<feature type="region of interest" description="Disordered" evidence="1">
    <location>
        <begin position="1523"/>
        <end position="1556"/>
    </location>
</feature>
<dbReference type="OrthoDB" id="5985073at2759"/>
<gene>
    <name evidence="4" type="ORF">I316_03989</name>
</gene>
<dbReference type="PANTHER" id="PTHR43662:SF3">
    <property type="entry name" value="DOMAIN PROTEIN, PUTATIVE (AFU_ORTHOLOGUE AFUA_6G11970)-RELATED"/>
    <property type="match status" value="1"/>
</dbReference>
<dbReference type="PANTHER" id="PTHR43662">
    <property type="match status" value="1"/>
</dbReference>
<feature type="domain" description="WSC" evidence="3">
    <location>
        <begin position="1636"/>
        <end position="1729"/>
    </location>
</feature>
<evidence type="ECO:0000256" key="1">
    <source>
        <dbReference type="SAM" id="MobiDB-lite"/>
    </source>
</evidence>
<evidence type="ECO:0000259" key="3">
    <source>
        <dbReference type="PROSITE" id="PS51212"/>
    </source>
</evidence>
<proteinExistence type="predicted"/>